<dbReference type="AlphaFoldDB" id="R7Q5W2"/>
<evidence type="ECO:0000313" key="2">
    <source>
        <dbReference type="Proteomes" id="UP000012073"/>
    </source>
</evidence>
<dbReference type="EMBL" id="HG001579">
    <property type="protein sequence ID" value="CDF32771.1"/>
    <property type="molecule type" value="Genomic_DNA"/>
</dbReference>
<evidence type="ECO:0000313" key="1">
    <source>
        <dbReference type="EMBL" id="CDF32771.1"/>
    </source>
</evidence>
<gene>
    <name evidence="1" type="ORF">CHC_T00001636001</name>
</gene>
<keyword evidence="2" id="KW-1185">Reference proteome</keyword>
<dbReference type="KEGG" id="ccp:CHC_T00001636001"/>
<dbReference type="RefSeq" id="XP_005712572.1">
    <property type="nucleotide sequence ID" value="XM_005712515.1"/>
</dbReference>
<reference evidence="2" key="1">
    <citation type="journal article" date="2013" name="Proc. Natl. Acad. Sci. U.S.A.">
        <title>Genome structure and metabolic features in the red seaweed Chondrus crispus shed light on evolution of the Archaeplastida.</title>
        <authorList>
            <person name="Collen J."/>
            <person name="Porcel B."/>
            <person name="Carre W."/>
            <person name="Ball S.G."/>
            <person name="Chaparro C."/>
            <person name="Tonon T."/>
            <person name="Barbeyron T."/>
            <person name="Michel G."/>
            <person name="Noel B."/>
            <person name="Valentin K."/>
            <person name="Elias M."/>
            <person name="Artiguenave F."/>
            <person name="Arun A."/>
            <person name="Aury J.M."/>
            <person name="Barbosa-Neto J.F."/>
            <person name="Bothwell J.H."/>
            <person name="Bouget F.Y."/>
            <person name="Brillet L."/>
            <person name="Cabello-Hurtado F."/>
            <person name="Capella-Gutierrez S."/>
            <person name="Charrier B."/>
            <person name="Cladiere L."/>
            <person name="Cock J.M."/>
            <person name="Coelho S.M."/>
            <person name="Colleoni C."/>
            <person name="Czjzek M."/>
            <person name="Da Silva C."/>
            <person name="Delage L."/>
            <person name="Denoeud F."/>
            <person name="Deschamps P."/>
            <person name="Dittami S.M."/>
            <person name="Gabaldon T."/>
            <person name="Gachon C.M."/>
            <person name="Groisillier A."/>
            <person name="Herve C."/>
            <person name="Jabbari K."/>
            <person name="Katinka M."/>
            <person name="Kloareg B."/>
            <person name="Kowalczyk N."/>
            <person name="Labadie K."/>
            <person name="Leblanc C."/>
            <person name="Lopez P.J."/>
            <person name="McLachlan D.H."/>
            <person name="Meslet-Cladiere L."/>
            <person name="Moustafa A."/>
            <person name="Nehr Z."/>
            <person name="Nyvall Collen P."/>
            <person name="Panaud O."/>
            <person name="Partensky F."/>
            <person name="Poulain J."/>
            <person name="Rensing S.A."/>
            <person name="Rousvoal S."/>
            <person name="Samson G."/>
            <person name="Symeonidi A."/>
            <person name="Weissenbach J."/>
            <person name="Zambounis A."/>
            <person name="Wincker P."/>
            <person name="Boyen C."/>
        </authorList>
    </citation>
    <scope>NUCLEOTIDE SEQUENCE [LARGE SCALE GENOMIC DNA]</scope>
    <source>
        <strain evidence="2">cv. Stackhouse</strain>
    </source>
</reference>
<dbReference type="GeneID" id="17320283"/>
<sequence length="74" mass="8523">MCLVFPPHHALPAVHRVRCATFLQPTWACGHHPKCYLRVTCILYRPGNSRPVFPPPPHLALSTVYPSLLYRYRT</sequence>
<organism evidence="1 2">
    <name type="scientific">Chondrus crispus</name>
    <name type="common">Carrageen Irish moss</name>
    <name type="synonym">Polymorpha crispa</name>
    <dbReference type="NCBI Taxonomy" id="2769"/>
    <lineage>
        <taxon>Eukaryota</taxon>
        <taxon>Rhodophyta</taxon>
        <taxon>Florideophyceae</taxon>
        <taxon>Rhodymeniophycidae</taxon>
        <taxon>Gigartinales</taxon>
        <taxon>Gigartinaceae</taxon>
        <taxon>Chondrus</taxon>
    </lineage>
</organism>
<proteinExistence type="predicted"/>
<protein>
    <submittedName>
        <fullName evidence="1">Uncharacterized protein</fullName>
    </submittedName>
</protein>
<name>R7Q5W2_CHOCR</name>
<dbReference type="Proteomes" id="UP000012073">
    <property type="component" value="Unassembled WGS sequence"/>
</dbReference>
<accession>R7Q5W2</accession>
<dbReference type="Gramene" id="CDF32771">
    <property type="protein sequence ID" value="CDF32771"/>
    <property type="gene ID" value="CHC_T00001636001"/>
</dbReference>